<comment type="subcellular location">
    <subcellularLocation>
        <location evidence="1">Cell membrane</location>
        <topology evidence="1">Multi-pass membrane protein</topology>
    </subcellularLocation>
</comment>
<evidence type="ECO:0000256" key="3">
    <source>
        <dbReference type="ARBA" id="ARBA00022475"/>
    </source>
</evidence>
<dbReference type="InterPro" id="IPR011527">
    <property type="entry name" value="ABC1_TM_dom"/>
</dbReference>
<keyword evidence="3" id="KW-1003">Cell membrane</keyword>
<dbReference type="InterPro" id="IPR039421">
    <property type="entry name" value="Type_1_exporter"/>
</dbReference>
<feature type="transmembrane region" description="Helical" evidence="12">
    <location>
        <begin position="133"/>
        <end position="158"/>
    </location>
</feature>
<feature type="domain" description="ABC transporter" evidence="13">
    <location>
        <begin position="327"/>
        <end position="561"/>
    </location>
</feature>
<dbReference type="InterPro" id="IPR027417">
    <property type="entry name" value="P-loop_NTPase"/>
</dbReference>
<comment type="caution">
    <text evidence="15">The sequence shown here is derived from an EMBL/GenBank/DDBJ whole genome shotgun (WGS) entry which is preliminary data.</text>
</comment>
<dbReference type="CDD" id="cd03254">
    <property type="entry name" value="ABCC_Glucan_exporter_like"/>
    <property type="match status" value="1"/>
</dbReference>
<accession>A0A917ZUH2</accession>
<evidence type="ECO:0000256" key="5">
    <source>
        <dbReference type="ARBA" id="ARBA00022741"/>
    </source>
</evidence>
<dbReference type="InterPro" id="IPR003439">
    <property type="entry name" value="ABC_transporter-like_ATP-bd"/>
</dbReference>
<feature type="transmembrane region" description="Helical" evidence="12">
    <location>
        <begin position="46"/>
        <end position="67"/>
    </location>
</feature>
<evidence type="ECO:0000313" key="15">
    <source>
        <dbReference type="EMBL" id="GGO96008.1"/>
    </source>
</evidence>
<dbReference type="GO" id="GO:0015421">
    <property type="term" value="F:ABC-type oligopeptide transporter activity"/>
    <property type="evidence" value="ECO:0007669"/>
    <property type="project" value="TreeGrafter"/>
</dbReference>
<dbReference type="FunFam" id="1.20.1560.10:FF:000011">
    <property type="entry name" value="Multidrug ABC transporter ATP-binding protein"/>
    <property type="match status" value="1"/>
</dbReference>
<proteinExistence type="inferred from homology"/>
<keyword evidence="4 12" id="KW-0812">Transmembrane</keyword>
<dbReference type="Gene3D" id="3.40.50.300">
    <property type="entry name" value="P-loop containing nucleotide triphosphate hydrolases"/>
    <property type="match status" value="1"/>
</dbReference>
<dbReference type="GO" id="GO:0016887">
    <property type="term" value="F:ATP hydrolysis activity"/>
    <property type="evidence" value="ECO:0007669"/>
    <property type="project" value="InterPro"/>
</dbReference>
<evidence type="ECO:0000313" key="16">
    <source>
        <dbReference type="Proteomes" id="UP000641932"/>
    </source>
</evidence>
<evidence type="ECO:0000256" key="12">
    <source>
        <dbReference type="SAM" id="Phobius"/>
    </source>
</evidence>
<keyword evidence="16" id="KW-1185">Reference proteome</keyword>
<dbReference type="Pfam" id="PF00664">
    <property type="entry name" value="ABC_membrane"/>
    <property type="match status" value="1"/>
</dbReference>
<organism evidence="15 16">
    <name type="scientific">Wenjunlia tyrosinilytica</name>
    <dbReference type="NCBI Taxonomy" id="1544741"/>
    <lineage>
        <taxon>Bacteria</taxon>
        <taxon>Bacillati</taxon>
        <taxon>Actinomycetota</taxon>
        <taxon>Actinomycetes</taxon>
        <taxon>Kitasatosporales</taxon>
        <taxon>Streptomycetaceae</taxon>
        <taxon>Wenjunlia</taxon>
    </lineage>
</organism>
<reference evidence="15" key="2">
    <citation type="submission" date="2020-09" db="EMBL/GenBank/DDBJ databases">
        <authorList>
            <person name="Sun Q."/>
            <person name="Zhou Y."/>
        </authorList>
    </citation>
    <scope>NUCLEOTIDE SEQUENCE</scope>
    <source>
        <strain evidence="15">CGMCC 4.7201</strain>
    </source>
</reference>
<evidence type="ECO:0000256" key="2">
    <source>
        <dbReference type="ARBA" id="ARBA00022448"/>
    </source>
</evidence>
<dbReference type="Gene3D" id="1.20.1560.10">
    <property type="entry name" value="ABC transporter type 1, transmembrane domain"/>
    <property type="match status" value="1"/>
</dbReference>
<dbReference type="SUPFAM" id="SSF90123">
    <property type="entry name" value="ABC transporter transmembrane region"/>
    <property type="match status" value="1"/>
</dbReference>
<keyword evidence="6 15" id="KW-0067">ATP-binding</keyword>
<dbReference type="GO" id="GO:0005886">
    <property type="term" value="C:plasma membrane"/>
    <property type="evidence" value="ECO:0007669"/>
    <property type="project" value="UniProtKB-SubCell"/>
</dbReference>
<feature type="domain" description="ABC transmembrane type-1" evidence="14">
    <location>
        <begin position="10"/>
        <end position="293"/>
    </location>
</feature>
<dbReference type="InterPro" id="IPR003593">
    <property type="entry name" value="AAA+_ATPase"/>
</dbReference>
<dbReference type="EMBL" id="BMMS01000027">
    <property type="protein sequence ID" value="GGO96008.1"/>
    <property type="molecule type" value="Genomic_DNA"/>
</dbReference>
<evidence type="ECO:0000256" key="8">
    <source>
        <dbReference type="ARBA" id="ARBA00023136"/>
    </source>
</evidence>
<dbReference type="PANTHER" id="PTHR43394">
    <property type="entry name" value="ATP-DEPENDENT PERMEASE MDL1, MITOCHONDRIAL"/>
    <property type="match status" value="1"/>
</dbReference>
<name>A0A917ZUH2_9ACTN</name>
<dbReference type="CDD" id="cd18547">
    <property type="entry name" value="ABC_6TM_Tm288_like"/>
    <property type="match status" value="1"/>
</dbReference>
<dbReference type="FunFam" id="3.40.50.300:FF:000287">
    <property type="entry name" value="Multidrug ABC transporter ATP-binding protein"/>
    <property type="match status" value="1"/>
</dbReference>
<evidence type="ECO:0000259" key="14">
    <source>
        <dbReference type="PROSITE" id="PS50929"/>
    </source>
</evidence>
<evidence type="ECO:0000256" key="11">
    <source>
        <dbReference type="ARBA" id="ARBA00071747"/>
    </source>
</evidence>
<feature type="transmembrane region" description="Helical" evidence="12">
    <location>
        <begin position="240"/>
        <end position="267"/>
    </location>
</feature>
<dbReference type="AlphaFoldDB" id="A0A917ZUH2"/>
<keyword evidence="2" id="KW-0813">Transport</keyword>
<dbReference type="PANTHER" id="PTHR43394:SF1">
    <property type="entry name" value="ATP-BINDING CASSETTE SUB-FAMILY B MEMBER 10, MITOCHONDRIAL"/>
    <property type="match status" value="1"/>
</dbReference>
<evidence type="ECO:0000256" key="4">
    <source>
        <dbReference type="ARBA" id="ARBA00022692"/>
    </source>
</evidence>
<evidence type="ECO:0000256" key="1">
    <source>
        <dbReference type="ARBA" id="ARBA00004651"/>
    </source>
</evidence>
<evidence type="ECO:0000256" key="10">
    <source>
        <dbReference type="ARBA" id="ARBA00061644"/>
    </source>
</evidence>
<dbReference type="Proteomes" id="UP000641932">
    <property type="component" value="Unassembled WGS sequence"/>
</dbReference>
<dbReference type="GO" id="GO:0005524">
    <property type="term" value="F:ATP binding"/>
    <property type="evidence" value="ECO:0007669"/>
    <property type="project" value="UniProtKB-KW"/>
</dbReference>
<protein>
    <recommendedName>
        <fullName evidence="11">Fatty acid ABC transporter ATP-binding/permease protein</fullName>
    </recommendedName>
</protein>
<dbReference type="RefSeq" id="WP_189134461.1">
    <property type="nucleotide sequence ID" value="NZ_BMMS01000027.1"/>
</dbReference>
<dbReference type="SUPFAM" id="SSF52540">
    <property type="entry name" value="P-loop containing nucleoside triphosphate hydrolases"/>
    <property type="match status" value="1"/>
</dbReference>
<keyword evidence="5" id="KW-0547">Nucleotide-binding</keyword>
<dbReference type="PROSITE" id="PS50893">
    <property type="entry name" value="ABC_TRANSPORTER_2"/>
    <property type="match status" value="1"/>
</dbReference>
<keyword evidence="8 12" id="KW-0472">Membrane</keyword>
<comment type="function">
    <text evidence="9">ABC transporter involved in fatty acid import. Transmembrane domains (TMD) form a pore in the membrane and the ATP-binding domain (NBD) is responsible for energy generation.</text>
</comment>
<evidence type="ECO:0000256" key="6">
    <source>
        <dbReference type="ARBA" id="ARBA00022840"/>
    </source>
</evidence>
<sequence>MGPDRGLVTLALLAAGASAALAVSIPQLLGAATDLVVTASGADVDRISRLLLLVAAVVLAASLFALARGRLAQCVSQRAAYRLRTDCQAKLARLPLSYLDGQPSGEVLSRITTDVDNIALTLWQALTRLINSLLTAVGVLTMMLWISPLLTLCALGALPVAAKLTKSFARRAQPQAVRQWNATGELNSHVEEMYSGHELVLTHGSARETVAVFAERNEALYQAGYRAQFLSGIIGPAMDFVGYLVFVLTAVLGALQVSSGAMTIGLLQAFISYTLQFNNLIGQMASLTGLVQSGVVSAERVFQLLDAEEQRADSDTPARPHQVTGRVEFEQVSFRYRPDEPLIEDLSLVVAPGQTIAIVGPTGAGKTTLVNLLMRFYEISGGRITMDGDDIGLMSRDELRSAVGMVLQDTWLFAGTIADNIAYGVEGATRAEVVAAARAAHADRFIRTLPNGYDTILEEEGSNISTGERQLVTIARAFLSNPALLILDEATSSLDTRTEMLIQQGTASLREGRTCFVIAHRLSTIRNADAILVMESGRITEQGTHDTLIAAGGHYARLCAAQFTCEPLPG</sequence>
<evidence type="ECO:0000259" key="13">
    <source>
        <dbReference type="PROSITE" id="PS50893"/>
    </source>
</evidence>
<dbReference type="InterPro" id="IPR036640">
    <property type="entry name" value="ABC1_TM_sf"/>
</dbReference>
<comment type="similarity">
    <text evidence="10">Belongs to the ABC transporter superfamily. Lipid exporter (TC 3.A.1.106) family.</text>
</comment>
<evidence type="ECO:0000256" key="7">
    <source>
        <dbReference type="ARBA" id="ARBA00022989"/>
    </source>
</evidence>
<evidence type="ECO:0000256" key="9">
    <source>
        <dbReference type="ARBA" id="ARBA00055053"/>
    </source>
</evidence>
<dbReference type="SMART" id="SM00382">
    <property type="entry name" value="AAA"/>
    <property type="match status" value="1"/>
</dbReference>
<reference evidence="15" key="1">
    <citation type="journal article" date="2014" name="Int. J. Syst. Evol. Microbiol.">
        <title>Complete genome sequence of Corynebacterium casei LMG S-19264T (=DSM 44701T), isolated from a smear-ripened cheese.</title>
        <authorList>
            <consortium name="US DOE Joint Genome Institute (JGI-PGF)"/>
            <person name="Walter F."/>
            <person name="Albersmeier A."/>
            <person name="Kalinowski J."/>
            <person name="Ruckert C."/>
        </authorList>
    </citation>
    <scope>NUCLEOTIDE SEQUENCE</scope>
    <source>
        <strain evidence="15">CGMCC 4.7201</strain>
    </source>
</reference>
<dbReference type="PROSITE" id="PS50929">
    <property type="entry name" value="ABC_TM1F"/>
    <property type="match status" value="1"/>
</dbReference>
<keyword evidence="7 12" id="KW-1133">Transmembrane helix</keyword>
<dbReference type="Pfam" id="PF00005">
    <property type="entry name" value="ABC_tran"/>
    <property type="match status" value="1"/>
</dbReference>
<gene>
    <name evidence="15" type="ORF">GCM10012280_54530</name>
</gene>